<comment type="similarity">
    <text evidence="3">Belongs to the glycosyl hydrolase 18 family. Chitinase class V subfamily.</text>
</comment>
<evidence type="ECO:0000256" key="5">
    <source>
        <dbReference type="ARBA" id="ARBA00022525"/>
    </source>
</evidence>
<dbReference type="PANTHER" id="PTHR47700">
    <property type="entry name" value="V CHITINASE, PUTATIVE (AFU_ORTHOLOGUE AFUA_6G13720)-RELATED"/>
    <property type="match status" value="1"/>
</dbReference>
<keyword evidence="6" id="KW-0147">Chitin-binding</keyword>
<evidence type="ECO:0000256" key="3">
    <source>
        <dbReference type="ARBA" id="ARBA00008682"/>
    </source>
</evidence>
<dbReference type="InterPro" id="IPR017853">
    <property type="entry name" value="GH"/>
</dbReference>
<evidence type="ECO:0000256" key="7">
    <source>
        <dbReference type="ARBA" id="ARBA00022801"/>
    </source>
</evidence>
<keyword evidence="9" id="KW-0843">Virulence</keyword>
<dbReference type="InterPro" id="IPR018392">
    <property type="entry name" value="LysM"/>
</dbReference>
<dbReference type="GO" id="GO:0008843">
    <property type="term" value="F:endochitinase activity"/>
    <property type="evidence" value="ECO:0007669"/>
    <property type="project" value="UniProtKB-EC"/>
</dbReference>
<evidence type="ECO:0000256" key="4">
    <source>
        <dbReference type="ARBA" id="ARBA00012729"/>
    </source>
</evidence>
<comment type="catalytic activity">
    <reaction evidence="1">
        <text>Random endo-hydrolysis of N-acetyl-beta-D-glucosaminide (1-&gt;4)-beta-linkages in chitin and chitodextrins.</text>
        <dbReference type="EC" id="3.2.1.14"/>
    </reaction>
</comment>
<dbReference type="GO" id="GO:0005576">
    <property type="term" value="C:extracellular region"/>
    <property type="evidence" value="ECO:0007669"/>
    <property type="project" value="UniProtKB-SubCell"/>
</dbReference>
<dbReference type="GO" id="GO:0008061">
    <property type="term" value="F:chitin binding"/>
    <property type="evidence" value="ECO:0007669"/>
    <property type="project" value="UniProtKB-KW"/>
</dbReference>
<dbReference type="PROSITE" id="PS51910">
    <property type="entry name" value="GH18_2"/>
    <property type="match status" value="1"/>
</dbReference>
<keyword evidence="12" id="KW-0624">Polysaccharide degradation</keyword>
<dbReference type="PANTHER" id="PTHR47700:SF2">
    <property type="entry name" value="CHITINASE"/>
    <property type="match status" value="1"/>
</dbReference>
<dbReference type="Gene3D" id="3.30.60.10">
    <property type="entry name" value="Endochitinase-like"/>
    <property type="match status" value="1"/>
</dbReference>
<evidence type="ECO:0000313" key="17">
    <source>
        <dbReference type="Proteomes" id="UP000294847"/>
    </source>
</evidence>
<dbReference type="SUPFAM" id="SSF51445">
    <property type="entry name" value="(Trans)glycosidases"/>
    <property type="match status" value="1"/>
</dbReference>
<feature type="non-terminal residue" evidence="16">
    <location>
        <position position="1"/>
    </location>
</feature>
<dbReference type="CDD" id="cd02878">
    <property type="entry name" value="GH18_zymocin_alpha"/>
    <property type="match status" value="1"/>
</dbReference>
<dbReference type="CDD" id="cd00035">
    <property type="entry name" value="ChtBD1"/>
    <property type="match status" value="1"/>
</dbReference>
<reference evidence="16 17" key="1">
    <citation type="journal article" date="2019" name="Mol. Biol. Evol.">
        <title>Blast fungal genomes show frequent chromosomal changes, gene gains and losses, and effector gene turnover.</title>
        <authorList>
            <person name="Gomez Luciano L.B."/>
            <person name="Jason Tsai I."/>
            <person name="Chuma I."/>
            <person name="Tosa Y."/>
            <person name="Chen Y.H."/>
            <person name="Li J.Y."/>
            <person name="Li M.Y."/>
            <person name="Jade Lu M.Y."/>
            <person name="Nakayashiki H."/>
            <person name="Li W.H."/>
        </authorList>
    </citation>
    <scope>NUCLEOTIDE SEQUENCE [LARGE SCALE GENOMIC DNA]</scope>
    <source>
        <strain evidence="16">MZ5-1-6</strain>
    </source>
</reference>
<evidence type="ECO:0000313" key="16">
    <source>
        <dbReference type="EMBL" id="QBZ65053.1"/>
    </source>
</evidence>
<dbReference type="PROSITE" id="PS01095">
    <property type="entry name" value="GH18_1"/>
    <property type="match status" value="1"/>
</dbReference>
<dbReference type="SUPFAM" id="SSF54556">
    <property type="entry name" value="Chitinase insertion domain"/>
    <property type="match status" value="1"/>
</dbReference>
<keyword evidence="11 13" id="KW-0326">Glycosidase</keyword>
<feature type="domain" description="LysM" evidence="14">
    <location>
        <begin position="308"/>
        <end position="355"/>
    </location>
</feature>
<dbReference type="GO" id="GO:0006032">
    <property type="term" value="P:chitin catabolic process"/>
    <property type="evidence" value="ECO:0007669"/>
    <property type="project" value="UniProtKB-KW"/>
</dbReference>
<dbReference type="InterPro" id="IPR053214">
    <property type="entry name" value="LysM12-like"/>
</dbReference>
<dbReference type="PROSITE" id="PS51782">
    <property type="entry name" value="LYSM"/>
    <property type="match status" value="2"/>
</dbReference>
<dbReference type="Gene3D" id="3.10.50.10">
    <property type="match status" value="1"/>
</dbReference>
<dbReference type="InterPro" id="IPR029070">
    <property type="entry name" value="Chitinase_insertion_sf"/>
</dbReference>
<evidence type="ECO:0000259" key="15">
    <source>
        <dbReference type="PROSITE" id="PS51910"/>
    </source>
</evidence>
<dbReference type="Gene3D" id="3.10.350.10">
    <property type="entry name" value="LysM domain"/>
    <property type="match status" value="3"/>
</dbReference>
<dbReference type="EMBL" id="CP034209">
    <property type="protein sequence ID" value="QBZ65053.1"/>
    <property type="molecule type" value="Genomic_DNA"/>
</dbReference>
<dbReference type="Gene3D" id="3.20.20.80">
    <property type="entry name" value="Glycosidases"/>
    <property type="match status" value="1"/>
</dbReference>
<feature type="domain" description="LysM" evidence="14">
    <location>
        <begin position="375"/>
        <end position="420"/>
    </location>
</feature>
<protein>
    <recommendedName>
        <fullName evidence="4">chitinase</fullName>
        <ecNumber evidence="4">3.2.1.14</ecNumber>
    </recommendedName>
</protein>
<evidence type="ECO:0000256" key="1">
    <source>
        <dbReference type="ARBA" id="ARBA00000822"/>
    </source>
</evidence>
<dbReference type="Proteomes" id="UP000294847">
    <property type="component" value="Chromosome 6"/>
</dbReference>
<dbReference type="InterPro" id="IPR001579">
    <property type="entry name" value="Glyco_hydro_18_chit_AS"/>
</dbReference>
<evidence type="ECO:0000256" key="11">
    <source>
        <dbReference type="ARBA" id="ARBA00023295"/>
    </source>
</evidence>
<dbReference type="EC" id="3.2.1.14" evidence="4"/>
<proteinExistence type="inferred from homology"/>
<evidence type="ECO:0000259" key="14">
    <source>
        <dbReference type="PROSITE" id="PS51782"/>
    </source>
</evidence>
<evidence type="ECO:0000256" key="10">
    <source>
        <dbReference type="ARBA" id="ARBA00023277"/>
    </source>
</evidence>
<name>A0A4P7NRL1_PYROR</name>
<evidence type="ECO:0000256" key="2">
    <source>
        <dbReference type="ARBA" id="ARBA00004613"/>
    </source>
</evidence>
<comment type="subcellular location">
    <subcellularLocation>
        <location evidence="2">Secreted</location>
    </subcellularLocation>
</comment>
<dbReference type="SUPFAM" id="SSF57016">
    <property type="entry name" value="Plant lectins/antimicrobial peptides"/>
    <property type="match status" value="1"/>
</dbReference>
<sequence>FELHSFSGMSCARYYSLLSLLGLSGFILPFPSVAGFRSPIPVRNLCPETCKVAGYQPSNWTVLGEFGQLQACDNPLLVDFSIHIPVTDKQQIRTCMVEGDDFYTRADGNSFASASSSSLNSEEIVPHLAWTPAASQDDIGGKVASQSVEHLERYLRTGPGAENRTMLFATVSGSTVGVYVGADLVNPSVSEKLFPAFVESLLSVGIANSKASVLQVCDGRSSNQIFGMIAAASADFQTVHHAVGMWSNGSCVDTSSYEEVLELGPTTIAVVRPDAASTRISSNITYGQARITTNSTGRTVLQARADCRTIDVKPGNGCGNLVDRCGGALTAQDFYRFNPNPNLCSTLQPGQLVCCSSGTLPVPPEPKPNADGTCKTERVDEGDDCGKLVTLCGVSPNQFTQYNTLPNLCATLQPGQRVCCTPGTLPDIRPKKKADGSCFPYKIKPGDFCAKVAVANGLTVNELESMNKDTWGKFIFPLAIIIPFLTCNNFALGCSFTNTTHVGWNGCANGFWPDNWICLSEGTPPFPAPIANAVCGPQKPDTAMPRGSSSRDWAKLNPCPLNSCCNVWGQCGTTADFCIDTNTGPPGTARKDTYGCISNCGMGLIRSGPPAQFIKLGYFEAWNLGRSCLNMDVSQIDPSYTHVHFAFGMIDDKFEIYFEDGLSRAQFERFKELKGPKRIISFGGWVFSAELGNYHIFRNGVKPENRERLADNLVNFVVTNGLDGLDIDWEYPSAPNLGEGVPQGEPEEALNYLRLLASIRRKMPKGKSLSIAAPASYWYLKQFPIAAMSELLDYIVYMTYDLHGQWDAGNKWATPGCPTGNCLRSHVNRTLTMDSLFSSLQVMITKAGVPSNKVLVGVSSYGRSFQMADPSCTGPNCRYTGDRSTSFARKGECTNTAGYISNAEIKAIGGNTWLDVESSSNIMVSGDLWIGYMDEALKATRTRTYQAYNFGGTIDWAVDLQQFHDPPGEPGTTWGNFKVRALMSLEVEGCKSTQRTGDWINKSCTERLVRKESEYTPEERWSGLDCKAAWHDARLTWETCATDEHREKGLFARKIAEVFHMPGGYRCNPAQFCRDRRDNTDCQAVTTCVQRHDAKGDYSGACGFWVWNSITAVHNMIRNYWRSLDVAGADLLRDKDAFIETFAPTREGGEELLELVFGLLQIPLGIAGSRFFGSSLMSKAFFKGSAGDAKKELLEEAVGGIAGIGMDEAKNQIKNLGKMDSVDFTRLYNDTITNWKDQMDKLLRKIFDGSPESVQAIENLISDGKMLPGGGSDGWGPSEHTDAWNQEKVIQRAFYALTIPRAWDLNGYSPVLVRFTGGKKNGCDIDASRYFPVHWDVYNVAWRCFEGESWILAGVRHSENSICGPGTPGMPCTPQVRWTLDVLDGIEEIRDGKWGGITIDDLIHGAHNTWRANNRTNKLGDPSTFATPKSGPETLADPRLDIIVPGFIRIPVCSAEEVKKNLALGRKRANTPNYPCN</sequence>
<dbReference type="InterPro" id="IPR001223">
    <property type="entry name" value="Glyco_hydro18_cat"/>
</dbReference>
<gene>
    <name evidence="16" type="ORF">PoMZ_06757</name>
</gene>
<keyword evidence="7 13" id="KW-0378">Hydrolase</keyword>
<organism evidence="16 17">
    <name type="scientific">Pyricularia oryzae</name>
    <name type="common">Rice blast fungus</name>
    <name type="synonym">Magnaporthe oryzae</name>
    <dbReference type="NCBI Taxonomy" id="318829"/>
    <lineage>
        <taxon>Eukaryota</taxon>
        <taxon>Fungi</taxon>
        <taxon>Dikarya</taxon>
        <taxon>Ascomycota</taxon>
        <taxon>Pezizomycotina</taxon>
        <taxon>Sordariomycetes</taxon>
        <taxon>Sordariomycetidae</taxon>
        <taxon>Magnaporthales</taxon>
        <taxon>Pyriculariaceae</taxon>
        <taxon>Pyricularia</taxon>
    </lineage>
</organism>
<evidence type="ECO:0000256" key="8">
    <source>
        <dbReference type="ARBA" id="ARBA00023024"/>
    </source>
</evidence>
<evidence type="ECO:0000256" key="13">
    <source>
        <dbReference type="RuleBase" id="RU000489"/>
    </source>
</evidence>
<accession>A0A4P7NRL1</accession>
<keyword evidence="5" id="KW-0964">Secreted</keyword>
<dbReference type="Pfam" id="PF00704">
    <property type="entry name" value="Glyco_hydro_18"/>
    <property type="match status" value="1"/>
</dbReference>
<keyword evidence="10" id="KW-0119">Carbohydrate metabolism</keyword>
<keyword evidence="8" id="KW-0146">Chitin degradation</keyword>
<dbReference type="InterPro" id="IPR036779">
    <property type="entry name" value="LysM_dom_sf"/>
</dbReference>
<dbReference type="Pfam" id="PF01476">
    <property type="entry name" value="LysM"/>
    <property type="match status" value="1"/>
</dbReference>
<evidence type="ECO:0000256" key="12">
    <source>
        <dbReference type="ARBA" id="ARBA00023326"/>
    </source>
</evidence>
<dbReference type="InterPro" id="IPR011583">
    <property type="entry name" value="Chitinase_II/V-like_cat"/>
</dbReference>
<evidence type="ECO:0000256" key="9">
    <source>
        <dbReference type="ARBA" id="ARBA00023026"/>
    </source>
</evidence>
<feature type="domain" description="GH18" evidence="15">
    <location>
        <begin position="613"/>
        <end position="990"/>
    </location>
</feature>
<dbReference type="GO" id="GO:0000272">
    <property type="term" value="P:polysaccharide catabolic process"/>
    <property type="evidence" value="ECO:0007669"/>
    <property type="project" value="UniProtKB-KW"/>
</dbReference>
<dbReference type="InterPro" id="IPR036861">
    <property type="entry name" value="Endochitinase-like_sf"/>
</dbReference>
<evidence type="ECO:0000256" key="6">
    <source>
        <dbReference type="ARBA" id="ARBA00022669"/>
    </source>
</evidence>
<dbReference type="SMART" id="SM00636">
    <property type="entry name" value="Glyco_18"/>
    <property type="match status" value="1"/>
</dbReference>